<dbReference type="Proteomes" id="UP000321304">
    <property type="component" value="Unassembled WGS sequence"/>
</dbReference>
<feature type="domain" description="Nitroreductase" evidence="4">
    <location>
        <begin position="81"/>
        <end position="168"/>
    </location>
</feature>
<dbReference type="Gene3D" id="3.40.109.10">
    <property type="entry name" value="NADH Oxidase"/>
    <property type="match status" value="1"/>
</dbReference>
<dbReference type="PANTHER" id="PTHR23026:SF90">
    <property type="entry name" value="IODOTYROSINE DEIODINASE 1"/>
    <property type="match status" value="1"/>
</dbReference>
<dbReference type="EMBL" id="VITY01000027">
    <property type="protein sequence ID" value="TWB86801.1"/>
    <property type="molecule type" value="Genomic_DNA"/>
</dbReference>
<accession>A0A560KU96</accession>
<sequence>MTIQEAASKIRAPEYPADRIFVDRWSPRAFNQDQIPEDVLKSFFEAARWAPSAFNSQPWHFLYAFRGEPEFDIFLNPFIDFNKEWARHAAALIYLLSRTYFMPPGKTEAQFSRTHSFDCGAAWANFANQATSAGWAAHGMSGFDVKKAHSVLRVPSSFAVEIAIAVGRKGDGAYLPPTLFKREQPSGRSPVSDFAARGLFPESFRT</sequence>
<protein>
    <submittedName>
        <fullName evidence="5">Nitroreductase</fullName>
    </submittedName>
</protein>
<dbReference type="CDD" id="cd02138">
    <property type="entry name" value="TdsD-like"/>
    <property type="match status" value="1"/>
</dbReference>
<evidence type="ECO:0000259" key="4">
    <source>
        <dbReference type="Pfam" id="PF00881"/>
    </source>
</evidence>
<dbReference type="GO" id="GO:0016491">
    <property type="term" value="F:oxidoreductase activity"/>
    <property type="evidence" value="ECO:0007669"/>
    <property type="project" value="UniProtKB-KW"/>
</dbReference>
<dbReference type="SUPFAM" id="SSF55469">
    <property type="entry name" value="FMN-dependent nitroreductase-like"/>
    <property type="match status" value="1"/>
</dbReference>
<evidence type="ECO:0000256" key="3">
    <source>
        <dbReference type="ARBA" id="ARBA00023002"/>
    </source>
</evidence>
<dbReference type="PANTHER" id="PTHR23026">
    <property type="entry name" value="NADPH NITROREDUCTASE"/>
    <property type="match status" value="1"/>
</dbReference>
<evidence type="ECO:0000256" key="1">
    <source>
        <dbReference type="ARBA" id="ARBA00022630"/>
    </source>
</evidence>
<evidence type="ECO:0000313" key="5">
    <source>
        <dbReference type="EMBL" id="TWB86801.1"/>
    </source>
</evidence>
<evidence type="ECO:0000313" key="6">
    <source>
        <dbReference type="Proteomes" id="UP000321304"/>
    </source>
</evidence>
<dbReference type="InterPro" id="IPR000415">
    <property type="entry name" value="Nitroreductase-like"/>
</dbReference>
<comment type="caution">
    <text evidence="5">The sequence shown here is derived from an EMBL/GenBank/DDBJ whole genome shotgun (WGS) entry which is preliminary data.</text>
</comment>
<keyword evidence="2" id="KW-0288">FMN</keyword>
<keyword evidence="3" id="KW-0560">Oxidoreductase</keyword>
<proteinExistence type="predicted"/>
<keyword evidence="1" id="KW-0285">Flavoprotein</keyword>
<reference evidence="5 6" key="1">
    <citation type="submission" date="2019-06" db="EMBL/GenBank/DDBJ databases">
        <title>Genomic Encyclopedia of Type Strains, Phase IV (KMG-V): Genome sequencing to study the core and pangenomes of soil and plant-associated prokaryotes.</title>
        <authorList>
            <person name="Whitman W."/>
        </authorList>
    </citation>
    <scope>NUCLEOTIDE SEQUENCE [LARGE SCALE GENOMIC DNA]</scope>
    <source>
        <strain evidence="5 6">BR 10355</strain>
    </source>
</reference>
<organism evidence="5 6">
    <name type="scientific">Bradyrhizobium macuxiense</name>
    <dbReference type="NCBI Taxonomy" id="1755647"/>
    <lineage>
        <taxon>Bacteria</taxon>
        <taxon>Pseudomonadati</taxon>
        <taxon>Pseudomonadota</taxon>
        <taxon>Alphaproteobacteria</taxon>
        <taxon>Hyphomicrobiales</taxon>
        <taxon>Nitrobacteraceae</taxon>
        <taxon>Bradyrhizobium</taxon>
    </lineage>
</organism>
<dbReference type="AlphaFoldDB" id="A0A560KU96"/>
<dbReference type="InterPro" id="IPR050627">
    <property type="entry name" value="Nitroreductase/BluB"/>
</dbReference>
<evidence type="ECO:0000256" key="2">
    <source>
        <dbReference type="ARBA" id="ARBA00022643"/>
    </source>
</evidence>
<dbReference type="RefSeq" id="WP_246667855.1">
    <property type="nucleotide sequence ID" value="NZ_VITY01000027.1"/>
</dbReference>
<dbReference type="Pfam" id="PF00881">
    <property type="entry name" value="Nitroreductase"/>
    <property type="match status" value="2"/>
</dbReference>
<gene>
    <name evidence="5" type="ORF">FBZ93_12715</name>
</gene>
<keyword evidence="6" id="KW-1185">Reference proteome</keyword>
<name>A0A560KU96_9BRAD</name>
<dbReference type="InterPro" id="IPR029479">
    <property type="entry name" value="Nitroreductase"/>
</dbReference>
<feature type="domain" description="Nitroreductase" evidence="4">
    <location>
        <begin position="23"/>
        <end position="63"/>
    </location>
</feature>